<evidence type="ECO:0000313" key="1">
    <source>
        <dbReference type="EMBL" id="KNC78268.1"/>
    </source>
</evidence>
<sequence>MGIPLAFEKAFATATEAEYLSAIINIVLDTVSVSTTKRQQILEGLALAFEKTFATATEAEYLDVIINIVLQTQLAVLPQKDSRS</sequence>
<evidence type="ECO:0000313" key="2">
    <source>
        <dbReference type="Proteomes" id="UP000054560"/>
    </source>
</evidence>
<organism evidence="1 2">
    <name type="scientific">Sphaeroforma arctica JP610</name>
    <dbReference type="NCBI Taxonomy" id="667725"/>
    <lineage>
        <taxon>Eukaryota</taxon>
        <taxon>Ichthyosporea</taxon>
        <taxon>Ichthyophonida</taxon>
        <taxon>Sphaeroforma</taxon>
    </lineage>
</organism>
<accession>A0A0L0FQI9</accession>
<dbReference type="RefSeq" id="XP_014152170.1">
    <property type="nucleotide sequence ID" value="XM_014296695.1"/>
</dbReference>
<dbReference type="EMBL" id="KQ242525">
    <property type="protein sequence ID" value="KNC78268.1"/>
    <property type="molecule type" value="Genomic_DNA"/>
</dbReference>
<name>A0A0L0FQI9_9EUKA</name>
<dbReference type="GeneID" id="25909800"/>
<keyword evidence="2" id="KW-1185">Reference proteome</keyword>
<proteinExistence type="predicted"/>
<reference evidence="1 2" key="1">
    <citation type="submission" date="2011-02" db="EMBL/GenBank/DDBJ databases">
        <title>The Genome Sequence of Sphaeroforma arctica JP610.</title>
        <authorList>
            <consortium name="The Broad Institute Genome Sequencing Platform"/>
            <person name="Russ C."/>
            <person name="Cuomo C."/>
            <person name="Young S.K."/>
            <person name="Zeng Q."/>
            <person name="Gargeya S."/>
            <person name="Alvarado L."/>
            <person name="Berlin A."/>
            <person name="Chapman S.B."/>
            <person name="Chen Z."/>
            <person name="Freedman E."/>
            <person name="Gellesch M."/>
            <person name="Goldberg J."/>
            <person name="Griggs A."/>
            <person name="Gujja S."/>
            <person name="Heilman E."/>
            <person name="Heiman D."/>
            <person name="Howarth C."/>
            <person name="Mehta T."/>
            <person name="Neiman D."/>
            <person name="Pearson M."/>
            <person name="Roberts A."/>
            <person name="Saif S."/>
            <person name="Shea T."/>
            <person name="Shenoy N."/>
            <person name="Sisk P."/>
            <person name="Stolte C."/>
            <person name="Sykes S."/>
            <person name="White J."/>
            <person name="Yandava C."/>
            <person name="Burger G."/>
            <person name="Gray M.W."/>
            <person name="Holland P.W.H."/>
            <person name="King N."/>
            <person name="Lang F.B.F."/>
            <person name="Roger A.J."/>
            <person name="Ruiz-Trillo I."/>
            <person name="Haas B."/>
            <person name="Nusbaum C."/>
            <person name="Birren B."/>
        </authorList>
    </citation>
    <scope>NUCLEOTIDE SEQUENCE [LARGE SCALE GENOMIC DNA]</scope>
    <source>
        <strain evidence="1 2">JP610</strain>
    </source>
</reference>
<gene>
    <name evidence="1" type="ORF">SARC_09296</name>
</gene>
<dbReference type="AlphaFoldDB" id="A0A0L0FQI9"/>
<protein>
    <submittedName>
        <fullName evidence="1">Uncharacterized protein</fullName>
    </submittedName>
</protein>
<dbReference type="Proteomes" id="UP000054560">
    <property type="component" value="Unassembled WGS sequence"/>
</dbReference>